<reference evidence="1 2" key="1">
    <citation type="submission" date="2023-03" db="EMBL/GenBank/DDBJ databases">
        <title>Draft assemblies of triclosan tolerant bacteria isolated from returned activated sludge.</title>
        <authorList>
            <person name="Van Hamelsveld S."/>
        </authorList>
    </citation>
    <scope>NUCLEOTIDE SEQUENCE [LARGE SCALE GENOMIC DNA]</scope>
    <source>
        <strain evidence="1 2">GW210010_S58</strain>
    </source>
</reference>
<organism evidence="1 2">
    <name type="scientific">Cupriavidus basilensis</name>
    <dbReference type="NCBI Taxonomy" id="68895"/>
    <lineage>
        <taxon>Bacteria</taxon>
        <taxon>Pseudomonadati</taxon>
        <taxon>Pseudomonadota</taxon>
        <taxon>Betaproteobacteria</taxon>
        <taxon>Burkholderiales</taxon>
        <taxon>Burkholderiaceae</taxon>
        <taxon>Cupriavidus</taxon>
    </lineage>
</organism>
<keyword evidence="2" id="KW-1185">Reference proteome</keyword>
<comment type="caution">
    <text evidence="1">The sequence shown here is derived from an EMBL/GenBank/DDBJ whole genome shotgun (WGS) entry which is preliminary data.</text>
</comment>
<dbReference type="EMBL" id="JARJLM010000504">
    <property type="protein sequence ID" value="MDF3837376.1"/>
    <property type="molecule type" value="Genomic_DNA"/>
</dbReference>
<dbReference type="Proteomes" id="UP001216674">
    <property type="component" value="Unassembled WGS sequence"/>
</dbReference>
<gene>
    <name evidence="1" type="ORF">P3W85_31170</name>
</gene>
<evidence type="ECO:0000313" key="2">
    <source>
        <dbReference type="Proteomes" id="UP001216674"/>
    </source>
</evidence>
<name>A0ABT6AXL8_9BURK</name>
<accession>A0ABT6AXL8</accession>
<protein>
    <submittedName>
        <fullName evidence="1">Uncharacterized protein</fullName>
    </submittedName>
</protein>
<proteinExistence type="predicted"/>
<evidence type="ECO:0000313" key="1">
    <source>
        <dbReference type="EMBL" id="MDF3837376.1"/>
    </source>
</evidence>
<sequence>MNKHGLRCVVLGVCTFAMTEQAQSLSINSVCPGNSRAVSMPALALAWTHTRQRETGRGFKFEDDEIVDYVRALVVAGANQRDANSHDLDAWKTLEKVKGGTVEVQG</sequence>
<dbReference type="RefSeq" id="WP_276267596.1">
    <property type="nucleotide sequence ID" value="NZ_JARJLM010000504.1"/>
</dbReference>